<accession>L8GJJ3</accession>
<sequence>MIDLMGLVTCNGNRAFDVTMLIGEGLLFNLYPAWMDAYLSSNIELKYFENPTSLAIADLQAYTVDFGAVTGSLAEFTTATKRDSSDVVQVPVVAYAVTVGYNIPGLLGKGALVLNLTTLADILLGTVGTWNHAAIRELNPTLTSLLPSAPITVALPGQTPLIMRVLIKSLRAASALFDQTVGPDDDNLHLPIQDTGRLVINVSDPTPTLSSTTNAMGVWLHEKLRLNRKLGVADFVNPAGNRSAINDFSADASVVDLINGAGAKSWPMATYHQFIVHHTTMPDCVKARGLVDWIFWTQTDPTP</sequence>
<keyword evidence="3" id="KW-0723">Serine/threonine-protein kinase</keyword>
<proteinExistence type="inferred from homology"/>
<protein>
    <submittedName>
        <fullName evidence="3">Serine/threonine protein kinase, putative</fullName>
    </submittedName>
</protein>
<dbReference type="GeneID" id="14913783"/>
<dbReference type="VEuPathDB" id="AmoebaDB:ACA1_339730"/>
<dbReference type="EMBL" id="KB008096">
    <property type="protein sequence ID" value="ELR13235.1"/>
    <property type="molecule type" value="Genomic_DNA"/>
</dbReference>
<dbReference type="KEGG" id="acan:ACA1_339730"/>
<dbReference type="Gene3D" id="3.40.190.10">
    <property type="entry name" value="Periplasmic binding protein-like II"/>
    <property type="match status" value="2"/>
</dbReference>
<dbReference type="OrthoDB" id="2155766at2759"/>
<evidence type="ECO:0000259" key="2">
    <source>
        <dbReference type="Pfam" id="PF12849"/>
    </source>
</evidence>
<gene>
    <name evidence="3" type="ORF">ACA1_339730</name>
</gene>
<evidence type="ECO:0000313" key="3">
    <source>
        <dbReference type="EMBL" id="ELR13235.1"/>
    </source>
</evidence>
<dbReference type="AlphaFoldDB" id="L8GJJ3"/>
<dbReference type="GO" id="GO:0004674">
    <property type="term" value="F:protein serine/threonine kinase activity"/>
    <property type="evidence" value="ECO:0007669"/>
    <property type="project" value="UniProtKB-KW"/>
</dbReference>
<dbReference type="Proteomes" id="UP000011083">
    <property type="component" value="Unassembled WGS sequence"/>
</dbReference>
<dbReference type="Pfam" id="PF12849">
    <property type="entry name" value="PBP_like_2"/>
    <property type="match status" value="1"/>
</dbReference>
<dbReference type="STRING" id="1257118.L8GJJ3"/>
<comment type="similarity">
    <text evidence="1">Belongs to the PstS family.</text>
</comment>
<keyword evidence="3" id="KW-0418">Kinase</keyword>
<dbReference type="SUPFAM" id="SSF53850">
    <property type="entry name" value="Periplasmic binding protein-like II"/>
    <property type="match status" value="1"/>
</dbReference>
<keyword evidence="4" id="KW-1185">Reference proteome</keyword>
<keyword evidence="3" id="KW-0808">Transferase</keyword>
<dbReference type="RefSeq" id="XP_004335248.1">
    <property type="nucleotide sequence ID" value="XM_004335200.1"/>
</dbReference>
<reference evidence="3 4" key="1">
    <citation type="journal article" date="2013" name="Genome Biol.">
        <title>Genome of Acanthamoeba castellanii highlights extensive lateral gene transfer and early evolution of tyrosine kinase signaling.</title>
        <authorList>
            <person name="Clarke M."/>
            <person name="Lohan A.J."/>
            <person name="Liu B."/>
            <person name="Lagkouvardos I."/>
            <person name="Roy S."/>
            <person name="Zafar N."/>
            <person name="Bertelli C."/>
            <person name="Schilde C."/>
            <person name="Kianianmomeni A."/>
            <person name="Burglin T.R."/>
            <person name="Frech C."/>
            <person name="Turcotte B."/>
            <person name="Kopec K.O."/>
            <person name="Synnott J.M."/>
            <person name="Choo C."/>
            <person name="Paponov I."/>
            <person name="Finkler A."/>
            <person name="Soon Heng Tan C."/>
            <person name="Hutchins A.P."/>
            <person name="Weinmeier T."/>
            <person name="Rattei T."/>
            <person name="Chu J.S."/>
            <person name="Gimenez G."/>
            <person name="Irimia M."/>
            <person name="Rigden D.J."/>
            <person name="Fitzpatrick D.A."/>
            <person name="Lorenzo-Morales J."/>
            <person name="Bateman A."/>
            <person name="Chiu C.H."/>
            <person name="Tang P."/>
            <person name="Hegemann P."/>
            <person name="Fromm H."/>
            <person name="Raoult D."/>
            <person name="Greub G."/>
            <person name="Miranda-Saavedra D."/>
            <person name="Chen N."/>
            <person name="Nash P."/>
            <person name="Ginger M.L."/>
            <person name="Horn M."/>
            <person name="Schaap P."/>
            <person name="Caler L."/>
            <person name="Loftus B."/>
        </authorList>
    </citation>
    <scope>NUCLEOTIDE SEQUENCE [LARGE SCALE GENOMIC DNA]</scope>
    <source>
        <strain evidence="3 4">Neff</strain>
    </source>
</reference>
<feature type="domain" description="PBP" evidence="2">
    <location>
        <begin position="33"/>
        <end position="159"/>
    </location>
</feature>
<name>L8GJJ3_ACACF</name>
<dbReference type="InterPro" id="IPR024370">
    <property type="entry name" value="PBP_domain"/>
</dbReference>
<evidence type="ECO:0000256" key="1">
    <source>
        <dbReference type="ARBA" id="ARBA00008725"/>
    </source>
</evidence>
<evidence type="ECO:0000313" key="4">
    <source>
        <dbReference type="Proteomes" id="UP000011083"/>
    </source>
</evidence>
<dbReference type="PANTHER" id="PTHR42996:SF1">
    <property type="entry name" value="PHOSPHATE-BINDING PROTEIN PSTS"/>
    <property type="match status" value="1"/>
</dbReference>
<dbReference type="InterPro" id="IPR050962">
    <property type="entry name" value="Phosphate-bind_PstS"/>
</dbReference>
<organism evidence="3 4">
    <name type="scientific">Acanthamoeba castellanii (strain ATCC 30010 / Neff)</name>
    <dbReference type="NCBI Taxonomy" id="1257118"/>
    <lineage>
        <taxon>Eukaryota</taxon>
        <taxon>Amoebozoa</taxon>
        <taxon>Discosea</taxon>
        <taxon>Longamoebia</taxon>
        <taxon>Centramoebida</taxon>
        <taxon>Acanthamoebidae</taxon>
        <taxon>Acanthamoeba</taxon>
    </lineage>
</organism>
<dbReference type="PANTHER" id="PTHR42996">
    <property type="entry name" value="PHOSPHATE-BINDING PROTEIN PSTS"/>
    <property type="match status" value="1"/>
</dbReference>